<dbReference type="GO" id="GO:0004512">
    <property type="term" value="F:inositol-3-phosphate synthase activity"/>
    <property type="evidence" value="ECO:0007669"/>
    <property type="project" value="InterPro"/>
</dbReference>
<dbReference type="Pfam" id="PF07994">
    <property type="entry name" value="NAD_binding_5"/>
    <property type="match status" value="1"/>
</dbReference>
<dbReference type="InterPro" id="IPR036291">
    <property type="entry name" value="NAD(P)-bd_dom_sf"/>
</dbReference>
<sequence length="547" mass="61780">MVHPNDMVIGGWDISSLNLGEAMKRAEVLDYDLQRQLYPMMKDIKPLPSIYYPDFIAANQADRADNVLKGSKQENLEQIRKQIRDFKTSNGCDKVIVLWSANTERYSDIIEGVNDTSANLLESIKAGEDEISPSTIFAAAPAKMRLRSEKHLANITKRGLVSQPDKRRLMKTHIDAHTAASLVEQKAQEEALYHHTQAVWGDQKIPLKVKLCSTDDQFDEGQLRKLLLKFGEQSMVLYNAVLTGQRVIVLGYNQPAGDVCNYVLAMSSLVCPPLSGLILRQYPYANLTDLSFLSTPGYIAGYPYANLTDLSFLSTPGYIAGVTNPMFKSKREWWDVLCDISNGEVMVSSALAAEKDDYESADRLFVQGVLDGIHAGYSEEWVRCQFEEYTLQNVVDIAMGEANYMDVEALARRTATNNKRITRWARTDNYKSFTEARQRHRCLQGEMVIPDDAEVERIYADFAERLQTEQELLEFLSYLPMLRGGLQAVAQGIYHSSMSVNVKYNTVILLQRLESHPSTASSLQQLNAFVLMTYQRLHNIVQPDVRA</sequence>
<accession>A0AAD5Q9M7</accession>
<name>A0AAD5Q9M7_PYTIN</name>
<dbReference type="InterPro" id="IPR002587">
    <property type="entry name" value="Myo-inos-1-P_Synthase"/>
</dbReference>
<reference evidence="1" key="1">
    <citation type="submission" date="2021-12" db="EMBL/GenBank/DDBJ databases">
        <title>Prjna785345.</title>
        <authorList>
            <person name="Rujirawat T."/>
            <person name="Krajaejun T."/>
        </authorList>
    </citation>
    <scope>NUCLEOTIDE SEQUENCE</scope>
    <source>
        <strain evidence="1">Pi057C3</strain>
    </source>
</reference>
<proteinExistence type="predicted"/>
<gene>
    <name evidence="1" type="ORF">P43SY_006860</name>
</gene>
<evidence type="ECO:0000313" key="1">
    <source>
        <dbReference type="EMBL" id="KAJ0407542.1"/>
    </source>
</evidence>
<protein>
    <recommendedName>
        <fullName evidence="3">UDENN domain-containing protein</fullName>
    </recommendedName>
</protein>
<keyword evidence="2" id="KW-1185">Reference proteome</keyword>
<dbReference type="GO" id="GO:0005886">
    <property type="term" value="C:plasma membrane"/>
    <property type="evidence" value="ECO:0007669"/>
    <property type="project" value="TreeGrafter"/>
</dbReference>
<dbReference type="Proteomes" id="UP001209570">
    <property type="component" value="Unassembled WGS sequence"/>
</dbReference>
<dbReference type="InterPro" id="IPR052809">
    <property type="entry name" value="Actin_polarity_regulatory"/>
</dbReference>
<evidence type="ECO:0000313" key="2">
    <source>
        <dbReference type="Proteomes" id="UP001209570"/>
    </source>
</evidence>
<dbReference type="PANTHER" id="PTHR28245:SF1">
    <property type="entry name" value="ARF3-INTERACTING PROTEIN 1"/>
    <property type="match status" value="1"/>
</dbReference>
<dbReference type="Gene3D" id="3.40.50.720">
    <property type="entry name" value="NAD(P)-binding Rossmann-like Domain"/>
    <property type="match status" value="1"/>
</dbReference>
<organism evidence="1 2">
    <name type="scientific">Pythium insidiosum</name>
    <name type="common">Pythiosis disease agent</name>
    <dbReference type="NCBI Taxonomy" id="114742"/>
    <lineage>
        <taxon>Eukaryota</taxon>
        <taxon>Sar</taxon>
        <taxon>Stramenopiles</taxon>
        <taxon>Oomycota</taxon>
        <taxon>Peronosporomycetes</taxon>
        <taxon>Pythiales</taxon>
        <taxon>Pythiaceae</taxon>
        <taxon>Pythium</taxon>
    </lineage>
</organism>
<dbReference type="AlphaFoldDB" id="A0AAD5Q9M7"/>
<dbReference type="GO" id="GO:0008654">
    <property type="term" value="P:phospholipid biosynthetic process"/>
    <property type="evidence" value="ECO:0007669"/>
    <property type="project" value="InterPro"/>
</dbReference>
<dbReference type="GO" id="GO:0051666">
    <property type="term" value="P:actin cortical patch localization"/>
    <property type="evidence" value="ECO:0007669"/>
    <property type="project" value="TreeGrafter"/>
</dbReference>
<evidence type="ECO:0008006" key="3">
    <source>
        <dbReference type="Google" id="ProtNLM"/>
    </source>
</evidence>
<comment type="caution">
    <text evidence="1">The sequence shown here is derived from an EMBL/GenBank/DDBJ whole genome shotgun (WGS) entry which is preliminary data.</text>
</comment>
<dbReference type="GO" id="GO:0006021">
    <property type="term" value="P:inositol biosynthetic process"/>
    <property type="evidence" value="ECO:0007669"/>
    <property type="project" value="InterPro"/>
</dbReference>
<dbReference type="SUPFAM" id="SSF51735">
    <property type="entry name" value="NAD(P)-binding Rossmann-fold domains"/>
    <property type="match status" value="1"/>
</dbReference>
<dbReference type="EMBL" id="JAKCXM010000020">
    <property type="protein sequence ID" value="KAJ0407542.1"/>
    <property type="molecule type" value="Genomic_DNA"/>
</dbReference>
<dbReference type="PANTHER" id="PTHR28245">
    <property type="entry name" value="ARF3-INTERACTING PROTEIN 1"/>
    <property type="match status" value="1"/>
</dbReference>
<dbReference type="Pfam" id="PF08616">
    <property type="entry name" value="SPA"/>
    <property type="match status" value="2"/>
</dbReference>